<accession>A0A852WKF3</accession>
<sequence>MLAALVGAAYVDNGLLGHDSVLRAFGINQLPGVPSPALDRTIPPGSNSTHYAFMATRRPVGNDPVTWSPCTPIHLVVNKAAAPAQADRLLRESLDRVSELSGLTFVVDGETDETPSTTRSLLNPNPLKGRWAPALVAWTTPDVVPALAGNVAGIGGPREAPYSYPDERHYVSGLVYLRGPTIADVLRRSNGWAQARAIVMHELGHMVGLAHVDSSAELMDAHNDSGITDFGPGDREGLRRLGSGPCLR</sequence>
<proteinExistence type="predicted"/>
<dbReference type="RefSeq" id="WP_179420350.1">
    <property type="nucleotide sequence ID" value="NZ_JACCAB010000001.1"/>
</dbReference>
<dbReference type="AlphaFoldDB" id="A0A852WKF3"/>
<dbReference type="SUPFAM" id="SSF55486">
    <property type="entry name" value="Metalloproteases ('zincins'), catalytic domain"/>
    <property type="match status" value="1"/>
</dbReference>
<dbReference type="Gene3D" id="3.40.390.10">
    <property type="entry name" value="Collagenase (Catalytic Domain)"/>
    <property type="match status" value="1"/>
</dbReference>
<dbReference type="EMBL" id="JACCAB010000001">
    <property type="protein sequence ID" value="NYG05772.1"/>
    <property type="molecule type" value="Genomic_DNA"/>
</dbReference>
<name>A0A852WKF3_9MICO</name>
<evidence type="ECO:0000313" key="3">
    <source>
        <dbReference type="Proteomes" id="UP000573599"/>
    </source>
</evidence>
<dbReference type="InterPro" id="IPR024079">
    <property type="entry name" value="MetalloPept_cat_dom_sf"/>
</dbReference>
<evidence type="ECO:0008006" key="4">
    <source>
        <dbReference type="Google" id="ProtNLM"/>
    </source>
</evidence>
<feature type="region of interest" description="Disordered" evidence="1">
    <location>
        <begin position="226"/>
        <end position="248"/>
    </location>
</feature>
<dbReference type="GO" id="GO:0008237">
    <property type="term" value="F:metallopeptidase activity"/>
    <property type="evidence" value="ECO:0007669"/>
    <property type="project" value="InterPro"/>
</dbReference>
<organism evidence="2 3">
    <name type="scientific">Pedococcus badiiscoriae</name>
    <dbReference type="NCBI Taxonomy" id="642776"/>
    <lineage>
        <taxon>Bacteria</taxon>
        <taxon>Bacillati</taxon>
        <taxon>Actinomycetota</taxon>
        <taxon>Actinomycetes</taxon>
        <taxon>Micrococcales</taxon>
        <taxon>Intrasporangiaceae</taxon>
        <taxon>Pedococcus</taxon>
    </lineage>
</organism>
<evidence type="ECO:0000313" key="2">
    <source>
        <dbReference type="EMBL" id="NYG05772.1"/>
    </source>
</evidence>
<reference evidence="2 3" key="1">
    <citation type="submission" date="2020-07" db="EMBL/GenBank/DDBJ databases">
        <title>Sequencing the genomes of 1000 actinobacteria strains.</title>
        <authorList>
            <person name="Klenk H.-P."/>
        </authorList>
    </citation>
    <scope>NUCLEOTIDE SEQUENCE [LARGE SCALE GENOMIC DNA]</scope>
    <source>
        <strain evidence="2 3">DSM 23987</strain>
    </source>
</reference>
<comment type="caution">
    <text evidence="2">The sequence shown here is derived from an EMBL/GenBank/DDBJ whole genome shotgun (WGS) entry which is preliminary data.</text>
</comment>
<evidence type="ECO:0000256" key="1">
    <source>
        <dbReference type="SAM" id="MobiDB-lite"/>
    </source>
</evidence>
<protein>
    <recommendedName>
        <fullName evidence="4">Peptidase M10 metallopeptidase domain-containing protein</fullName>
    </recommendedName>
</protein>
<gene>
    <name evidence="2" type="ORF">BJ986_000259</name>
</gene>
<keyword evidence="3" id="KW-1185">Reference proteome</keyword>
<dbReference type="Proteomes" id="UP000573599">
    <property type="component" value="Unassembled WGS sequence"/>
</dbReference>